<dbReference type="Proteomes" id="UP000267821">
    <property type="component" value="Unassembled WGS sequence"/>
</dbReference>
<sequence length="394" mass="44093">MDLAQSVPYLDLNYEFEHLNVHGFTHQSSNVGPPVLGLNTACYRANGGVSMHVVPHADLPEVPDGDSDTMSEEPEGKSQEGSESESESEPMDGVEDYEPDYAEEDYGETEDDEEEGDDEEEEDSEGEEEIEDEAAAETDSQTMEYSLEAADLESPQSTYMNGAPNSPPTNTAPAFAKWWEQCESLFIDIEINHENIINLAKHINVDITMDSCEPIDIAWHNFNPLTLPPAEDTPDWSDVIDGYIEEKNQCEELLELINLDLKTIIQLRKKPQNMALLDHDDLEEEKRAICQLPELERKFAKMRIACNRLEGGWMYVYFNLQRARTQATSGSAGSGIGFATTPTGILSPTGGEWQIWPGEREDSYCHSAAATPLGISSPTGWQIWPDERERLDFC</sequence>
<dbReference type="InParanoid" id="A0A3N4LFW0"/>
<gene>
    <name evidence="2" type="ORF">L211DRAFT_852386</name>
</gene>
<accession>A0A3N4LFW0</accession>
<name>A0A3N4LFW0_9PEZI</name>
<proteinExistence type="predicted"/>
<organism evidence="2 3">
    <name type="scientific">Terfezia boudieri ATCC MYA-4762</name>
    <dbReference type="NCBI Taxonomy" id="1051890"/>
    <lineage>
        <taxon>Eukaryota</taxon>
        <taxon>Fungi</taxon>
        <taxon>Dikarya</taxon>
        <taxon>Ascomycota</taxon>
        <taxon>Pezizomycotina</taxon>
        <taxon>Pezizomycetes</taxon>
        <taxon>Pezizales</taxon>
        <taxon>Pezizaceae</taxon>
        <taxon>Terfezia</taxon>
    </lineage>
</organism>
<dbReference type="AlphaFoldDB" id="A0A3N4LFW0"/>
<keyword evidence="3" id="KW-1185">Reference proteome</keyword>
<dbReference type="OrthoDB" id="5379066at2759"/>
<evidence type="ECO:0000313" key="2">
    <source>
        <dbReference type="EMBL" id="RPB20359.1"/>
    </source>
</evidence>
<feature type="compositionally biased region" description="Acidic residues" evidence="1">
    <location>
        <begin position="61"/>
        <end position="73"/>
    </location>
</feature>
<feature type="region of interest" description="Disordered" evidence="1">
    <location>
        <begin position="55"/>
        <end position="140"/>
    </location>
</feature>
<protein>
    <submittedName>
        <fullName evidence="2">Uncharacterized protein</fullName>
    </submittedName>
</protein>
<dbReference type="EMBL" id="ML121573">
    <property type="protein sequence ID" value="RPB20359.1"/>
    <property type="molecule type" value="Genomic_DNA"/>
</dbReference>
<reference evidence="2 3" key="1">
    <citation type="journal article" date="2018" name="Nat. Ecol. Evol.">
        <title>Pezizomycetes genomes reveal the molecular basis of ectomycorrhizal truffle lifestyle.</title>
        <authorList>
            <person name="Murat C."/>
            <person name="Payen T."/>
            <person name="Noel B."/>
            <person name="Kuo A."/>
            <person name="Morin E."/>
            <person name="Chen J."/>
            <person name="Kohler A."/>
            <person name="Krizsan K."/>
            <person name="Balestrini R."/>
            <person name="Da Silva C."/>
            <person name="Montanini B."/>
            <person name="Hainaut M."/>
            <person name="Levati E."/>
            <person name="Barry K.W."/>
            <person name="Belfiori B."/>
            <person name="Cichocki N."/>
            <person name="Clum A."/>
            <person name="Dockter R.B."/>
            <person name="Fauchery L."/>
            <person name="Guy J."/>
            <person name="Iotti M."/>
            <person name="Le Tacon F."/>
            <person name="Lindquist E.A."/>
            <person name="Lipzen A."/>
            <person name="Malagnac F."/>
            <person name="Mello A."/>
            <person name="Molinier V."/>
            <person name="Miyauchi S."/>
            <person name="Poulain J."/>
            <person name="Riccioni C."/>
            <person name="Rubini A."/>
            <person name="Sitrit Y."/>
            <person name="Splivallo R."/>
            <person name="Traeger S."/>
            <person name="Wang M."/>
            <person name="Zifcakova L."/>
            <person name="Wipf D."/>
            <person name="Zambonelli A."/>
            <person name="Paolocci F."/>
            <person name="Nowrousian M."/>
            <person name="Ottonello S."/>
            <person name="Baldrian P."/>
            <person name="Spatafora J.W."/>
            <person name="Henrissat B."/>
            <person name="Nagy L.G."/>
            <person name="Aury J.M."/>
            <person name="Wincker P."/>
            <person name="Grigoriev I.V."/>
            <person name="Bonfante P."/>
            <person name="Martin F.M."/>
        </authorList>
    </citation>
    <scope>NUCLEOTIDE SEQUENCE [LARGE SCALE GENOMIC DNA]</scope>
    <source>
        <strain evidence="2 3">ATCC MYA-4762</strain>
    </source>
</reference>
<evidence type="ECO:0000256" key="1">
    <source>
        <dbReference type="SAM" id="MobiDB-lite"/>
    </source>
</evidence>
<evidence type="ECO:0000313" key="3">
    <source>
        <dbReference type="Proteomes" id="UP000267821"/>
    </source>
</evidence>
<feature type="compositionally biased region" description="Acidic residues" evidence="1">
    <location>
        <begin position="82"/>
        <end position="136"/>
    </location>
</feature>